<keyword evidence="3" id="KW-1185">Reference proteome</keyword>
<organism evidence="2 3">
    <name type="scientific">Gordonia neofelifaecis NRRL B-59395</name>
    <dbReference type="NCBI Taxonomy" id="644548"/>
    <lineage>
        <taxon>Bacteria</taxon>
        <taxon>Bacillati</taxon>
        <taxon>Actinomycetota</taxon>
        <taxon>Actinomycetes</taxon>
        <taxon>Mycobacteriales</taxon>
        <taxon>Gordoniaceae</taxon>
        <taxon>Gordonia</taxon>
    </lineage>
</organism>
<feature type="transmembrane region" description="Helical" evidence="1">
    <location>
        <begin position="6"/>
        <end position="28"/>
    </location>
</feature>
<dbReference type="Proteomes" id="UP000035065">
    <property type="component" value="Unassembled WGS sequence"/>
</dbReference>
<dbReference type="STRING" id="644548.SCNU_10379"/>
<feature type="transmembrane region" description="Helical" evidence="1">
    <location>
        <begin position="40"/>
        <end position="61"/>
    </location>
</feature>
<dbReference type="InterPro" id="IPR008407">
    <property type="entry name" value="Brnchd-chn_aa_trnsp_AzlD"/>
</dbReference>
<comment type="caution">
    <text evidence="2">The sequence shown here is derived from an EMBL/GenBank/DDBJ whole genome shotgun (WGS) entry which is preliminary data.</text>
</comment>
<dbReference type="AlphaFoldDB" id="F1YJ57"/>
<dbReference type="OrthoDB" id="5324916at2"/>
<dbReference type="Pfam" id="PF05437">
    <property type="entry name" value="AzlD"/>
    <property type="match status" value="1"/>
</dbReference>
<evidence type="ECO:0000313" key="3">
    <source>
        <dbReference type="Proteomes" id="UP000035065"/>
    </source>
</evidence>
<gene>
    <name evidence="2" type="ORF">SCNU_10379</name>
</gene>
<evidence type="ECO:0000313" key="2">
    <source>
        <dbReference type="EMBL" id="EGD55272.1"/>
    </source>
</evidence>
<evidence type="ECO:0000256" key="1">
    <source>
        <dbReference type="SAM" id="Phobius"/>
    </source>
</evidence>
<dbReference type="RefSeq" id="WP_009679300.1">
    <property type="nucleotide sequence ID" value="NZ_AEUD01000007.1"/>
</dbReference>
<dbReference type="EMBL" id="AEUD01000007">
    <property type="protein sequence ID" value="EGD55272.1"/>
    <property type="molecule type" value="Genomic_DNA"/>
</dbReference>
<reference evidence="2 3" key="1">
    <citation type="journal article" date="2011" name="J. Bacteriol.">
        <title>Draft Genome Sequence of Gordonia neofelifaecis NRRL B-59395, a Cholesterol-Degrading Actinomycete.</title>
        <authorList>
            <person name="Ge F."/>
            <person name="Li W."/>
            <person name="Chen G."/>
            <person name="Liu Y."/>
            <person name="Zhang G."/>
            <person name="Yong B."/>
            <person name="Wang Q."/>
            <person name="Wang N."/>
            <person name="Huang Z."/>
            <person name="Li W."/>
            <person name="Wang J."/>
            <person name="Wu C."/>
            <person name="Xie Q."/>
            <person name="Liu G."/>
        </authorList>
    </citation>
    <scope>NUCLEOTIDE SEQUENCE [LARGE SCALE GENOMIC DNA]</scope>
    <source>
        <strain evidence="2 3">NRRL B-59395</strain>
    </source>
</reference>
<dbReference type="eggNOG" id="COG1687">
    <property type="taxonomic scope" value="Bacteria"/>
</dbReference>
<protein>
    <submittedName>
        <fullName evidence="2">Branched chain amino acid ABC transporter</fullName>
    </submittedName>
</protein>
<name>F1YJ57_9ACTN</name>
<feature type="transmembrane region" description="Helical" evidence="1">
    <location>
        <begin position="90"/>
        <end position="107"/>
    </location>
</feature>
<keyword evidence="1" id="KW-1133">Transmembrane helix</keyword>
<feature type="transmembrane region" description="Helical" evidence="1">
    <location>
        <begin position="67"/>
        <end position="85"/>
    </location>
</feature>
<keyword evidence="1" id="KW-0812">Transmembrane</keyword>
<proteinExistence type="predicted"/>
<accession>F1YJ57</accession>
<keyword evidence="1" id="KW-0472">Membrane</keyword>
<sequence length="108" mass="11366">MPSTGYLLSAIATAAAITFALRAIPFALPKRIARAPMTVYLRDALPVGAVLILAVYCVVDIDFSDSRAATAQLIGAAVTVGVHLWRRNVLLSLLVGTAVVVTLSSVTW</sequence>